<keyword evidence="3" id="KW-1185">Reference proteome</keyword>
<evidence type="ECO:0000256" key="1">
    <source>
        <dbReference type="SAM" id="MobiDB-lite"/>
    </source>
</evidence>
<proteinExistence type="predicted"/>
<comment type="caution">
    <text evidence="2">The sequence shown here is derived from an EMBL/GenBank/DDBJ whole genome shotgun (WGS) entry which is preliminary data.</text>
</comment>
<dbReference type="EMBL" id="JAVDPF010000029">
    <property type="protein sequence ID" value="KAL1870956.1"/>
    <property type="molecule type" value="Genomic_DNA"/>
</dbReference>
<sequence>MPASTQSKTVKSQPWKAAVSATETSGDEYITLSGPVANQEESGTLSGQRIDLSQDAIVQREESGTLSG</sequence>
<accession>A0ABR3X5F6</accession>
<evidence type="ECO:0000313" key="2">
    <source>
        <dbReference type="EMBL" id="KAL1870956.1"/>
    </source>
</evidence>
<feature type="compositionally biased region" description="Basic and acidic residues" evidence="1">
    <location>
        <begin position="58"/>
        <end position="68"/>
    </location>
</feature>
<feature type="region of interest" description="Disordered" evidence="1">
    <location>
        <begin position="38"/>
        <end position="68"/>
    </location>
</feature>
<organism evidence="2 3">
    <name type="scientific">Paecilomyces lecythidis</name>
    <dbReference type="NCBI Taxonomy" id="3004212"/>
    <lineage>
        <taxon>Eukaryota</taxon>
        <taxon>Fungi</taxon>
        <taxon>Dikarya</taxon>
        <taxon>Ascomycota</taxon>
        <taxon>Pezizomycotina</taxon>
        <taxon>Eurotiomycetes</taxon>
        <taxon>Eurotiomycetidae</taxon>
        <taxon>Eurotiales</taxon>
        <taxon>Thermoascaceae</taxon>
        <taxon>Paecilomyces</taxon>
    </lineage>
</organism>
<evidence type="ECO:0000313" key="3">
    <source>
        <dbReference type="Proteomes" id="UP001583193"/>
    </source>
</evidence>
<protein>
    <submittedName>
        <fullName evidence="2">Uncharacterized protein</fullName>
    </submittedName>
</protein>
<gene>
    <name evidence="2" type="ORF">Plec18167_007263</name>
</gene>
<name>A0ABR3X5F6_9EURO</name>
<dbReference type="Proteomes" id="UP001583193">
    <property type="component" value="Unassembled WGS sequence"/>
</dbReference>
<reference evidence="2 3" key="1">
    <citation type="journal article" date="2024" name="IMA Fungus">
        <title>IMA Genome - F19 : A genome assembly and annotation guide to empower mycologists, including annotated draft genome sequences of Ceratocystis pirilliformis, Diaporthe australafricana, Fusarium ophioides, Paecilomyces lecythidis, and Sporothrix stenoceras.</title>
        <authorList>
            <person name="Aylward J."/>
            <person name="Wilson A.M."/>
            <person name="Visagie C.M."/>
            <person name="Spraker J."/>
            <person name="Barnes I."/>
            <person name="Buitendag C."/>
            <person name="Ceriani C."/>
            <person name="Del Mar Angel L."/>
            <person name="du Plessis D."/>
            <person name="Fuchs T."/>
            <person name="Gasser K."/>
            <person name="Kramer D."/>
            <person name="Li W."/>
            <person name="Munsamy K."/>
            <person name="Piso A."/>
            <person name="Price J.L."/>
            <person name="Sonnekus B."/>
            <person name="Thomas C."/>
            <person name="van der Nest A."/>
            <person name="van Dijk A."/>
            <person name="van Heerden A."/>
            <person name="van Vuuren N."/>
            <person name="Yilmaz N."/>
            <person name="Duong T.A."/>
            <person name="van der Merwe N.A."/>
            <person name="Wingfield M.J."/>
            <person name="Wingfield B.D."/>
        </authorList>
    </citation>
    <scope>NUCLEOTIDE SEQUENCE [LARGE SCALE GENOMIC DNA]</scope>
    <source>
        <strain evidence="2 3">CMW 18167</strain>
    </source>
</reference>